<proteinExistence type="predicted"/>
<accession>A0A3N5BK44</accession>
<gene>
    <name evidence="1" type="ORF">EDC24_3085</name>
</gene>
<dbReference type="EMBL" id="RKRF01000015">
    <property type="protein sequence ID" value="RPF50048.1"/>
    <property type="molecule type" value="Genomic_DNA"/>
</dbReference>
<protein>
    <submittedName>
        <fullName evidence="1">Uncharacterized protein</fullName>
    </submittedName>
</protein>
<evidence type="ECO:0000313" key="2">
    <source>
        <dbReference type="Proteomes" id="UP000276443"/>
    </source>
</evidence>
<keyword evidence="2" id="KW-1185">Reference proteome</keyword>
<name>A0A3N5BK44_9BACI</name>
<dbReference type="AlphaFoldDB" id="A0A3N5BK44"/>
<evidence type="ECO:0000313" key="1">
    <source>
        <dbReference type="EMBL" id="RPF50048.1"/>
    </source>
</evidence>
<sequence>MVLGLLINEQEQRELEYLLKREMDELIYDFNYDHIDGQVREAIKERYTTLFNIFKRMASHTSCLHYTPKKNFPNVK</sequence>
<reference evidence="1 2" key="1">
    <citation type="submission" date="2018-11" db="EMBL/GenBank/DDBJ databases">
        <title>Genomic Encyclopedia of Type Strains, Phase IV (KMG-IV): sequencing the most valuable type-strain genomes for metagenomic binning, comparative biology and taxonomic classification.</title>
        <authorList>
            <person name="Goeker M."/>
        </authorList>
    </citation>
    <scope>NUCLEOTIDE SEQUENCE [LARGE SCALE GENOMIC DNA]</scope>
    <source>
        <strain evidence="1 2">DSM 18090</strain>
    </source>
</reference>
<organism evidence="1 2">
    <name type="scientific">Aquisalibacillus elongatus</name>
    <dbReference type="NCBI Taxonomy" id="485577"/>
    <lineage>
        <taxon>Bacteria</taxon>
        <taxon>Bacillati</taxon>
        <taxon>Bacillota</taxon>
        <taxon>Bacilli</taxon>
        <taxon>Bacillales</taxon>
        <taxon>Bacillaceae</taxon>
        <taxon>Aquisalibacillus</taxon>
    </lineage>
</organism>
<comment type="caution">
    <text evidence="1">The sequence shown here is derived from an EMBL/GenBank/DDBJ whole genome shotgun (WGS) entry which is preliminary data.</text>
</comment>
<dbReference type="Proteomes" id="UP000276443">
    <property type="component" value="Unassembled WGS sequence"/>
</dbReference>